<dbReference type="InterPro" id="IPR046532">
    <property type="entry name" value="DUF6597"/>
</dbReference>
<dbReference type="PROSITE" id="PS01124">
    <property type="entry name" value="HTH_ARAC_FAMILY_2"/>
    <property type="match status" value="1"/>
</dbReference>
<evidence type="ECO:0000256" key="2">
    <source>
        <dbReference type="ARBA" id="ARBA00023125"/>
    </source>
</evidence>
<dbReference type="EMBL" id="FQWQ01000003">
    <property type="protein sequence ID" value="SHH65410.1"/>
    <property type="molecule type" value="Genomic_DNA"/>
</dbReference>
<dbReference type="GO" id="GO:0043565">
    <property type="term" value="F:sequence-specific DNA binding"/>
    <property type="evidence" value="ECO:0007669"/>
    <property type="project" value="InterPro"/>
</dbReference>
<dbReference type="STRING" id="947013.SAMN04488109_4851"/>
<name>A0A1M5UR70_9BACT</name>
<organism evidence="5 6">
    <name type="scientific">Chryseolinea serpens</name>
    <dbReference type="NCBI Taxonomy" id="947013"/>
    <lineage>
        <taxon>Bacteria</taxon>
        <taxon>Pseudomonadati</taxon>
        <taxon>Bacteroidota</taxon>
        <taxon>Cytophagia</taxon>
        <taxon>Cytophagales</taxon>
        <taxon>Fulvivirgaceae</taxon>
        <taxon>Chryseolinea</taxon>
    </lineage>
</organism>
<dbReference type="InterPro" id="IPR050204">
    <property type="entry name" value="AraC_XylS_family_regulators"/>
</dbReference>
<dbReference type="SMART" id="SM00342">
    <property type="entry name" value="HTH_ARAC"/>
    <property type="match status" value="1"/>
</dbReference>
<dbReference type="Gene3D" id="1.10.10.60">
    <property type="entry name" value="Homeodomain-like"/>
    <property type="match status" value="1"/>
</dbReference>
<dbReference type="PANTHER" id="PTHR46796">
    <property type="entry name" value="HTH-TYPE TRANSCRIPTIONAL ACTIVATOR RHAS-RELATED"/>
    <property type="match status" value="1"/>
</dbReference>
<evidence type="ECO:0000259" key="4">
    <source>
        <dbReference type="PROSITE" id="PS01124"/>
    </source>
</evidence>
<dbReference type="AlphaFoldDB" id="A0A1M5UR70"/>
<dbReference type="GO" id="GO:0003700">
    <property type="term" value="F:DNA-binding transcription factor activity"/>
    <property type="evidence" value="ECO:0007669"/>
    <property type="project" value="InterPro"/>
</dbReference>
<dbReference type="Proteomes" id="UP000184212">
    <property type="component" value="Unassembled WGS sequence"/>
</dbReference>
<dbReference type="Pfam" id="PF12833">
    <property type="entry name" value="HTH_18"/>
    <property type="match status" value="1"/>
</dbReference>
<evidence type="ECO:0000256" key="1">
    <source>
        <dbReference type="ARBA" id="ARBA00023015"/>
    </source>
</evidence>
<accession>A0A1M5UR70</accession>
<proteinExistence type="predicted"/>
<keyword evidence="2 5" id="KW-0238">DNA-binding</keyword>
<gene>
    <name evidence="5" type="ORF">SAMN04488109_4851</name>
</gene>
<keyword evidence="1" id="KW-0805">Transcription regulation</keyword>
<evidence type="ECO:0000313" key="6">
    <source>
        <dbReference type="Proteomes" id="UP000184212"/>
    </source>
</evidence>
<keyword evidence="6" id="KW-1185">Reference proteome</keyword>
<sequence>MRYQKFHPAKVLLPFVECYFIWEGEAAESMQVQSPPNSYSSIVFNYADLYKASQHKAEPVVVPRAFVSGQFTSNYTLWLHGKIGLAGMVLRPSALYNFFGVRMSQLVNARVSLSFLPGLPEEILWTAVKNQSSDEGRIRVLEELALSYVTVAKSNLTVIDEAIDYIDASKGCVSVEAVASHLKISRRYLEKKFLEKVGVSPKFYSRIKRFGNLSNKIAHHEKIDWQEIVEEYGFHDQSHLVKEFMEFNRMNPTRYHLVHQELTRFVKQ</sequence>
<keyword evidence="3" id="KW-0804">Transcription</keyword>
<dbReference type="OrthoDB" id="635259at2"/>
<dbReference type="RefSeq" id="WP_073139265.1">
    <property type="nucleotide sequence ID" value="NZ_FQWQ01000003.1"/>
</dbReference>
<feature type="domain" description="HTH araC/xylS-type" evidence="4">
    <location>
        <begin position="160"/>
        <end position="258"/>
    </location>
</feature>
<evidence type="ECO:0000256" key="3">
    <source>
        <dbReference type="ARBA" id="ARBA00023163"/>
    </source>
</evidence>
<reference evidence="5 6" key="1">
    <citation type="submission" date="2016-11" db="EMBL/GenBank/DDBJ databases">
        <authorList>
            <person name="Jaros S."/>
            <person name="Januszkiewicz K."/>
            <person name="Wedrychowicz H."/>
        </authorList>
    </citation>
    <scope>NUCLEOTIDE SEQUENCE [LARGE SCALE GENOMIC DNA]</scope>
    <source>
        <strain evidence="5 6">DSM 24574</strain>
    </source>
</reference>
<dbReference type="InterPro" id="IPR018060">
    <property type="entry name" value="HTH_AraC"/>
</dbReference>
<protein>
    <submittedName>
        <fullName evidence="5">AraC-type DNA-binding protein</fullName>
    </submittedName>
</protein>
<evidence type="ECO:0000313" key="5">
    <source>
        <dbReference type="EMBL" id="SHH65410.1"/>
    </source>
</evidence>
<dbReference type="Pfam" id="PF20240">
    <property type="entry name" value="DUF6597"/>
    <property type="match status" value="1"/>
</dbReference>